<evidence type="ECO:0000313" key="5">
    <source>
        <dbReference type="EMBL" id="KAF9590633.1"/>
    </source>
</evidence>
<organism evidence="5 6">
    <name type="scientific">Coptis chinensis</name>
    <dbReference type="NCBI Taxonomy" id="261450"/>
    <lineage>
        <taxon>Eukaryota</taxon>
        <taxon>Viridiplantae</taxon>
        <taxon>Streptophyta</taxon>
        <taxon>Embryophyta</taxon>
        <taxon>Tracheophyta</taxon>
        <taxon>Spermatophyta</taxon>
        <taxon>Magnoliopsida</taxon>
        <taxon>Ranunculales</taxon>
        <taxon>Ranunculaceae</taxon>
        <taxon>Coptidoideae</taxon>
        <taxon>Coptis</taxon>
    </lineage>
</organism>
<dbReference type="PANTHER" id="PTHR31739">
    <property type="entry name" value="ENT-COPALYL DIPHOSPHATE SYNTHASE, CHLOROPLASTIC"/>
    <property type="match status" value="1"/>
</dbReference>
<dbReference type="GO" id="GO:0009686">
    <property type="term" value="P:gibberellin biosynthetic process"/>
    <property type="evidence" value="ECO:0007669"/>
    <property type="project" value="TreeGrafter"/>
</dbReference>
<name>A0A835LCP5_9MAGN</name>
<dbReference type="Proteomes" id="UP000631114">
    <property type="component" value="Unassembled WGS sequence"/>
</dbReference>
<dbReference type="SUPFAM" id="SSF54675">
    <property type="entry name" value="Nicotinate/Quinolinate PRTase N-terminal domain-like"/>
    <property type="match status" value="1"/>
</dbReference>
<comment type="caution">
    <text evidence="5">The sequence shown here is derived from an EMBL/GenBank/DDBJ whole genome shotgun (WGS) entry which is preliminary data.</text>
</comment>
<evidence type="ECO:0000259" key="4">
    <source>
        <dbReference type="Pfam" id="PF02749"/>
    </source>
</evidence>
<protein>
    <recommendedName>
        <fullName evidence="4">Quinolinate phosphoribosyl transferase N-terminal domain-containing protein</fullName>
    </recommendedName>
</protein>
<dbReference type="Gene3D" id="3.90.1170.20">
    <property type="entry name" value="Quinolinate phosphoribosyl transferase, N-terminal domain"/>
    <property type="match status" value="1"/>
</dbReference>
<accession>A0A835LCP5</accession>
<keyword evidence="6" id="KW-1185">Reference proteome</keyword>
<evidence type="ECO:0000256" key="2">
    <source>
        <dbReference type="ARBA" id="ARBA00022723"/>
    </source>
</evidence>
<dbReference type="GO" id="GO:0009507">
    <property type="term" value="C:chloroplast"/>
    <property type="evidence" value="ECO:0007669"/>
    <property type="project" value="TreeGrafter"/>
</dbReference>
<dbReference type="InterPro" id="IPR022412">
    <property type="entry name" value="Quinolinate_PRibosylTrfase_N"/>
</dbReference>
<comment type="cofactor">
    <cofactor evidence="1">
        <name>Mg(2+)</name>
        <dbReference type="ChEBI" id="CHEBI:18420"/>
    </cofactor>
</comment>
<sequence>MDVVHIVPTTLLHSLEGMEGLDWEKLIKLHGVGGSFLFSPASTAFAFMNTKDENCLEYLKKTIGRFNGGASYCNGKSIAILIDHFNTLIKLALSEDAGDRGDVTCLATIPIDMKVEAHFFAKEDDIIAGISLAEMIFNEVDPSLEVGASTKDALQVESSVAKRSAPERGDILIDINATVLLQSVEIFLLTSMTDSLGISYQIYFQRKD</sequence>
<evidence type="ECO:0000256" key="3">
    <source>
        <dbReference type="ARBA" id="ARBA00022842"/>
    </source>
</evidence>
<dbReference type="InterPro" id="IPR037128">
    <property type="entry name" value="Quinolinate_PRibosylTase_N_sf"/>
</dbReference>
<dbReference type="EMBL" id="JADFTS010000009">
    <property type="protein sequence ID" value="KAF9590633.1"/>
    <property type="molecule type" value="Genomic_DNA"/>
</dbReference>
<proteinExistence type="predicted"/>
<dbReference type="GO" id="GO:0016763">
    <property type="term" value="F:pentosyltransferase activity"/>
    <property type="evidence" value="ECO:0007669"/>
    <property type="project" value="InterPro"/>
</dbReference>
<reference evidence="5 6" key="1">
    <citation type="submission" date="2020-10" db="EMBL/GenBank/DDBJ databases">
        <title>The Coptis chinensis genome and diversification of protoberbering-type alkaloids.</title>
        <authorList>
            <person name="Wang B."/>
            <person name="Shu S."/>
            <person name="Song C."/>
            <person name="Liu Y."/>
        </authorList>
    </citation>
    <scope>NUCLEOTIDE SEQUENCE [LARGE SCALE GENOMIC DNA]</scope>
    <source>
        <strain evidence="5">HL-2020</strain>
        <tissue evidence="5">Leaf</tissue>
    </source>
</reference>
<dbReference type="GO" id="GO:0000287">
    <property type="term" value="F:magnesium ion binding"/>
    <property type="evidence" value="ECO:0007669"/>
    <property type="project" value="TreeGrafter"/>
</dbReference>
<evidence type="ECO:0000256" key="1">
    <source>
        <dbReference type="ARBA" id="ARBA00001946"/>
    </source>
</evidence>
<evidence type="ECO:0000313" key="6">
    <source>
        <dbReference type="Proteomes" id="UP000631114"/>
    </source>
</evidence>
<dbReference type="PANTHER" id="PTHR31739:SF4">
    <property type="entry name" value="ENT-COPALYL DIPHOSPHATE SYNTHASE, CHLOROPLASTIC"/>
    <property type="match status" value="1"/>
</dbReference>
<dbReference type="Gene3D" id="1.50.10.160">
    <property type="match status" value="1"/>
</dbReference>
<feature type="domain" description="Quinolinate phosphoribosyl transferase N-terminal" evidence="4">
    <location>
        <begin position="102"/>
        <end position="157"/>
    </location>
</feature>
<dbReference type="OrthoDB" id="2343925at2759"/>
<dbReference type="AlphaFoldDB" id="A0A835LCP5"/>
<gene>
    <name evidence="5" type="ORF">IFM89_035951</name>
</gene>
<keyword evidence="3" id="KW-0460">Magnesium</keyword>
<dbReference type="Pfam" id="PF02749">
    <property type="entry name" value="QRPTase_N"/>
    <property type="match status" value="1"/>
</dbReference>
<keyword evidence="2" id="KW-0479">Metal-binding</keyword>
<dbReference type="InterPro" id="IPR050148">
    <property type="entry name" value="Terpene_synthase-like"/>
</dbReference>
<dbReference type="GO" id="GO:0010333">
    <property type="term" value="F:terpene synthase activity"/>
    <property type="evidence" value="ECO:0007669"/>
    <property type="project" value="InterPro"/>
</dbReference>